<reference evidence="3" key="1">
    <citation type="journal article" date="2015" name="PLoS Genet.">
        <title>Genome Sequence and Transcriptome Analyses of Chrysochromulina tobin: Metabolic Tools for Enhanced Algal Fitness in the Prominent Order Prymnesiales (Haptophyceae).</title>
        <authorList>
            <person name="Hovde B.T."/>
            <person name="Deodato C.R."/>
            <person name="Hunsperger H.M."/>
            <person name="Ryken S.A."/>
            <person name="Yost W."/>
            <person name="Jha R.K."/>
            <person name="Patterson J."/>
            <person name="Monnat R.J. Jr."/>
            <person name="Barlow S.B."/>
            <person name="Starkenburg S.R."/>
            <person name="Cattolico R.A."/>
        </authorList>
    </citation>
    <scope>NUCLEOTIDE SEQUENCE</scope>
    <source>
        <strain evidence="3">CCMP291</strain>
    </source>
</reference>
<dbReference type="AlphaFoldDB" id="A0A0M0JTY9"/>
<dbReference type="EMBL" id="JWZX01002320">
    <property type="protein sequence ID" value="KOO29970.1"/>
    <property type="molecule type" value="Genomic_DNA"/>
</dbReference>
<protein>
    <submittedName>
        <fullName evidence="2">Uncharacterized protein</fullName>
    </submittedName>
</protein>
<gene>
    <name evidence="2" type="ORF">Ctob_004859</name>
</gene>
<sequence>MAVASAAMEVFEVPLAAGTRDGEEITITLPDNRLVIVTVPPGQSAQPTMLIEVPSTHKLVVTVPVGISAGQTFLIEAPNNAAIFSVECPEGVGDGDTIDVELQAAGGAFAEQPETLTAKGGDEEAPSSAAAPAATGATHSVGQRFKVLRTNGSWTPATIVEADECSGMFTVRLDQGGALKYFVEASDLASLDHEPTAAGEHYEGRRVQVCVDGQEKPLRGESWHVWEGAVIRGYDADTGTYTCELDRGGADGGTRHGLRATDIRVRQRV</sequence>
<organism evidence="2 3">
    <name type="scientific">Chrysochromulina tobinii</name>
    <dbReference type="NCBI Taxonomy" id="1460289"/>
    <lineage>
        <taxon>Eukaryota</taxon>
        <taxon>Haptista</taxon>
        <taxon>Haptophyta</taxon>
        <taxon>Prymnesiophyceae</taxon>
        <taxon>Prymnesiales</taxon>
        <taxon>Chrysochromulinaceae</taxon>
        <taxon>Chrysochromulina</taxon>
    </lineage>
</organism>
<evidence type="ECO:0000313" key="3">
    <source>
        <dbReference type="Proteomes" id="UP000037460"/>
    </source>
</evidence>
<accession>A0A0M0JTY9</accession>
<feature type="region of interest" description="Disordered" evidence="1">
    <location>
        <begin position="118"/>
        <end position="137"/>
    </location>
</feature>
<dbReference type="Proteomes" id="UP000037460">
    <property type="component" value="Unassembled WGS sequence"/>
</dbReference>
<name>A0A0M0JTY9_9EUKA</name>
<keyword evidence="3" id="KW-1185">Reference proteome</keyword>
<comment type="caution">
    <text evidence="2">The sequence shown here is derived from an EMBL/GenBank/DDBJ whole genome shotgun (WGS) entry which is preliminary data.</text>
</comment>
<evidence type="ECO:0000256" key="1">
    <source>
        <dbReference type="SAM" id="MobiDB-lite"/>
    </source>
</evidence>
<evidence type="ECO:0000313" key="2">
    <source>
        <dbReference type="EMBL" id="KOO29970.1"/>
    </source>
</evidence>
<proteinExistence type="predicted"/>